<dbReference type="AlphaFoldDB" id="A0A4C1X9H4"/>
<dbReference type="Proteomes" id="UP000299102">
    <property type="component" value="Unassembled WGS sequence"/>
</dbReference>
<organism evidence="2 3">
    <name type="scientific">Eumeta variegata</name>
    <name type="common">Bagworm moth</name>
    <name type="synonym">Eumeta japonica</name>
    <dbReference type="NCBI Taxonomy" id="151549"/>
    <lineage>
        <taxon>Eukaryota</taxon>
        <taxon>Metazoa</taxon>
        <taxon>Ecdysozoa</taxon>
        <taxon>Arthropoda</taxon>
        <taxon>Hexapoda</taxon>
        <taxon>Insecta</taxon>
        <taxon>Pterygota</taxon>
        <taxon>Neoptera</taxon>
        <taxon>Endopterygota</taxon>
        <taxon>Lepidoptera</taxon>
        <taxon>Glossata</taxon>
        <taxon>Ditrysia</taxon>
        <taxon>Tineoidea</taxon>
        <taxon>Psychidae</taxon>
        <taxon>Oiketicinae</taxon>
        <taxon>Eumeta</taxon>
    </lineage>
</organism>
<evidence type="ECO:0000313" key="2">
    <source>
        <dbReference type="EMBL" id="GBP60426.1"/>
    </source>
</evidence>
<evidence type="ECO:0000313" key="3">
    <source>
        <dbReference type="Proteomes" id="UP000299102"/>
    </source>
</evidence>
<reference evidence="2 3" key="1">
    <citation type="journal article" date="2019" name="Commun. Biol.">
        <title>The bagworm genome reveals a unique fibroin gene that provides high tensile strength.</title>
        <authorList>
            <person name="Kono N."/>
            <person name="Nakamura H."/>
            <person name="Ohtoshi R."/>
            <person name="Tomita M."/>
            <person name="Numata K."/>
            <person name="Arakawa K."/>
        </authorList>
    </citation>
    <scope>NUCLEOTIDE SEQUENCE [LARGE SCALE GENOMIC DNA]</scope>
</reference>
<comment type="caution">
    <text evidence="2">The sequence shown here is derived from an EMBL/GenBank/DDBJ whole genome shotgun (WGS) entry which is preliminary data.</text>
</comment>
<gene>
    <name evidence="2" type="ORF">EVAR_98323_1</name>
</gene>
<evidence type="ECO:0000256" key="1">
    <source>
        <dbReference type="SAM" id="MobiDB-lite"/>
    </source>
</evidence>
<proteinExistence type="predicted"/>
<dbReference type="EMBL" id="BGZK01000787">
    <property type="protein sequence ID" value="GBP60426.1"/>
    <property type="molecule type" value="Genomic_DNA"/>
</dbReference>
<sequence length="105" mass="11855">MSKVGSSGDKIESELTEIGTQIENKIETESMYAGRSIKSASQCVASHFHQIGRTEHNNFYKINNYILAVERAVRACTVRSAQEQRRGRPCPEREERTHSVCARAQ</sequence>
<feature type="compositionally biased region" description="Basic and acidic residues" evidence="1">
    <location>
        <begin position="82"/>
        <end position="98"/>
    </location>
</feature>
<protein>
    <submittedName>
        <fullName evidence="2">Uncharacterized protein</fullName>
    </submittedName>
</protein>
<name>A0A4C1X9H4_EUMVA</name>
<keyword evidence="3" id="KW-1185">Reference proteome</keyword>
<feature type="region of interest" description="Disordered" evidence="1">
    <location>
        <begin position="81"/>
        <end position="105"/>
    </location>
</feature>
<accession>A0A4C1X9H4</accession>